<organism evidence="1 2">
    <name type="scientific">Tetracentron sinense</name>
    <name type="common">Spur-leaf</name>
    <dbReference type="NCBI Taxonomy" id="13715"/>
    <lineage>
        <taxon>Eukaryota</taxon>
        <taxon>Viridiplantae</taxon>
        <taxon>Streptophyta</taxon>
        <taxon>Embryophyta</taxon>
        <taxon>Tracheophyta</taxon>
        <taxon>Spermatophyta</taxon>
        <taxon>Magnoliopsida</taxon>
        <taxon>Trochodendrales</taxon>
        <taxon>Trochodendraceae</taxon>
        <taxon>Tetracentron</taxon>
    </lineage>
</organism>
<evidence type="ECO:0000313" key="1">
    <source>
        <dbReference type="EMBL" id="KAF8378189.1"/>
    </source>
</evidence>
<gene>
    <name evidence="1" type="ORF">HHK36_029526</name>
</gene>
<accession>A0A834YEY0</accession>
<dbReference type="Pfam" id="PF01135">
    <property type="entry name" value="PCMT"/>
    <property type="match status" value="1"/>
</dbReference>
<dbReference type="EMBL" id="JABCRI010000023">
    <property type="protein sequence ID" value="KAF8378189.1"/>
    <property type="molecule type" value="Genomic_DNA"/>
</dbReference>
<evidence type="ECO:0000313" key="2">
    <source>
        <dbReference type="Proteomes" id="UP000655225"/>
    </source>
</evidence>
<comment type="caution">
    <text evidence="1">The sequence shown here is derived from an EMBL/GenBank/DDBJ whole genome shotgun (WGS) entry which is preliminary data.</text>
</comment>
<name>A0A834YEY0_TETSI</name>
<dbReference type="AlphaFoldDB" id="A0A834YEY0"/>
<dbReference type="Gene3D" id="3.40.50.150">
    <property type="entry name" value="Vaccinia Virus protein VP39"/>
    <property type="match status" value="1"/>
</dbReference>
<keyword evidence="2" id="KW-1185">Reference proteome</keyword>
<reference evidence="1 2" key="1">
    <citation type="submission" date="2020-04" db="EMBL/GenBank/DDBJ databases">
        <title>Plant Genome Project.</title>
        <authorList>
            <person name="Zhang R.-G."/>
        </authorList>
    </citation>
    <scope>NUCLEOTIDE SEQUENCE [LARGE SCALE GENOMIC DNA]</scope>
    <source>
        <strain evidence="1">YNK0</strain>
        <tissue evidence="1">Leaf</tissue>
    </source>
</reference>
<dbReference type="SUPFAM" id="SSF53335">
    <property type="entry name" value="S-adenosyl-L-methionine-dependent methyltransferases"/>
    <property type="match status" value="1"/>
</dbReference>
<sequence>MDGWCAREMDDMQERSMVLKARRMVLGHHASDLCSIRAVSSPLLHGSSSSRAAITDPQAAPPSSLTGTGYLSACFALMVGPKGRAVGVERIPKLVIT</sequence>
<proteinExistence type="predicted"/>
<protein>
    <submittedName>
        <fullName evidence="1">Uncharacterized protein</fullName>
    </submittedName>
</protein>
<dbReference type="Proteomes" id="UP000655225">
    <property type="component" value="Unassembled WGS sequence"/>
</dbReference>
<dbReference type="InterPro" id="IPR029063">
    <property type="entry name" value="SAM-dependent_MTases_sf"/>
</dbReference>
<dbReference type="OrthoDB" id="73890at2759"/>